<comment type="similarity">
    <text evidence="2">Belongs to the amino acid-polyamine-organocation (APC) superfamily. Amino acid transporter (AAT) (TC 2.A.3.1) family.</text>
</comment>
<feature type="transmembrane region" description="Helical" evidence="9">
    <location>
        <begin position="459"/>
        <end position="476"/>
    </location>
</feature>
<organism evidence="11 12">
    <name type="scientific">Arthrobacter humicola</name>
    <dbReference type="NCBI Taxonomy" id="409291"/>
    <lineage>
        <taxon>Bacteria</taxon>
        <taxon>Bacillati</taxon>
        <taxon>Actinomycetota</taxon>
        <taxon>Actinomycetes</taxon>
        <taxon>Micrococcales</taxon>
        <taxon>Micrococcaceae</taxon>
        <taxon>Arthrobacter</taxon>
    </lineage>
</organism>
<feature type="transmembrane region" description="Helical" evidence="9">
    <location>
        <begin position="435"/>
        <end position="453"/>
    </location>
</feature>
<reference evidence="12" key="1">
    <citation type="journal article" date="2019" name="Int. J. Syst. Evol. Microbiol.">
        <title>The Global Catalogue of Microorganisms (GCM) 10K type strain sequencing project: providing services to taxonomists for standard genome sequencing and annotation.</title>
        <authorList>
            <consortium name="The Broad Institute Genomics Platform"/>
            <consortium name="The Broad Institute Genome Sequencing Center for Infectious Disease"/>
            <person name="Wu L."/>
            <person name="Ma J."/>
        </authorList>
    </citation>
    <scope>NUCLEOTIDE SEQUENCE [LARGE SCALE GENOMIC DNA]</scope>
    <source>
        <strain evidence="12">JCM 15921</strain>
    </source>
</reference>
<feature type="transmembrane region" description="Helical" evidence="9">
    <location>
        <begin position="44"/>
        <end position="65"/>
    </location>
</feature>
<keyword evidence="6" id="KW-0029">Amino-acid transport</keyword>
<comment type="caution">
    <text evidence="11">The sequence shown here is derived from an EMBL/GenBank/DDBJ whole genome shotgun (WGS) entry which is preliminary data.</text>
</comment>
<evidence type="ECO:0000259" key="10">
    <source>
        <dbReference type="Pfam" id="PF00324"/>
    </source>
</evidence>
<dbReference type="InterPro" id="IPR004841">
    <property type="entry name" value="AA-permease/SLC12A_dom"/>
</dbReference>
<feature type="transmembrane region" description="Helical" evidence="9">
    <location>
        <begin position="302"/>
        <end position="335"/>
    </location>
</feature>
<dbReference type="InterPro" id="IPR004840">
    <property type="entry name" value="Amino_acid_permease_CS"/>
</dbReference>
<evidence type="ECO:0000256" key="6">
    <source>
        <dbReference type="ARBA" id="ARBA00022970"/>
    </source>
</evidence>
<evidence type="ECO:0000256" key="1">
    <source>
        <dbReference type="ARBA" id="ARBA00004651"/>
    </source>
</evidence>
<feature type="domain" description="Amino acid permease/ SLC12A" evidence="10">
    <location>
        <begin position="42"/>
        <end position="458"/>
    </location>
</feature>
<feature type="transmembrane region" description="Helical" evidence="9">
    <location>
        <begin position="229"/>
        <end position="250"/>
    </location>
</feature>
<keyword evidence="4" id="KW-1003">Cell membrane</keyword>
<dbReference type="PANTHER" id="PTHR43495">
    <property type="entry name" value="GABA PERMEASE"/>
    <property type="match status" value="1"/>
</dbReference>
<comment type="subcellular location">
    <subcellularLocation>
        <location evidence="1">Cell membrane</location>
        <topology evidence="1">Multi-pass membrane protein</topology>
    </subcellularLocation>
</comment>
<evidence type="ECO:0000256" key="5">
    <source>
        <dbReference type="ARBA" id="ARBA00022692"/>
    </source>
</evidence>
<feature type="transmembrane region" description="Helical" evidence="9">
    <location>
        <begin position="391"/>
        <end position="414"/>
    </location>
</feature>
<protein>
    <submittedName>
        <fullName evidence="11">Amino acid permease</fullName>
    </submittedName>
</protein>
<evidence type="ECO:0000313" key="11">
    <source>
        <dbReference type="EMBL" id="GAA2140182.1"/>
    </source>
</evidence>
<evidence type="ECO:0000256" key="2">
    <source>
        <dbReference type="ARBA" id="ARBA00008583"/>
    </source>
</evidence>
<feature type="transmembrane region" description="Helical" evidence="9">
    <location>
        <begin position="114"/>
        <end position="136"/>
    </location>
</feature>
<feature type="transmembrane region" description="Helical" evidence="9">
    <location>
        <begin position="71"/>
        <end position="93"/>
    </location>
</feature>
<feature type="transmembrane region" description="Helical" evidence="9">
    <location>
        <begin position="271"/>
        <end position="290"/>
    </location>
</feature>
<accession>A0ABP5L3V7</accession>
<evidence type="ECO:0000313" key="12">
    <source>
        <dbReference type="Proteomes" id="UP001500102"/>
    </source>
</evidence>
<evidence type="ECO:0000256" key="8">
    <source>
        <dbReference type="ARBA" id="ARBA00023136"/>
    </source>
</evidence>
<feature type="transmembrane region" description="Helical" evidence="9">
    <location>
        <begin position="156"/>
        <end position="177"/>
    </location>
</feature>
<dbReference type="Proteomes" id="UP001500102">
    <property type="component" value="Unassembled WGS sequence"/>
</dbReference>
<dbReference type="EMBL" id="BAAAQB010000037">
    <property type="protein sequence ID" value="GAA2140182.1"/>
    <property type="molecule type" value="Genomic_DNA"/>
</dbReference>
<keyword evidence="7 9" id="KW-1133">Transmembrane helix</keyword>
<dbReference type="Gene3D" id="1.20.1740.10">
    <property type="entry name" value="Amino acid/polyamine transporter I"/>
    <property type="match status" value="1"/>
</dbReference>
<proteinExistence type="inferred from homology"/>
<keyword evidence="3" id="KW-0813">Transport</keyword>
<feature type="transmembrane region" description="Helical" evidence="9">
    <location>
        <begin position="189"/>
        <end position="209"/>
    </location>
</feature>
<dbReference type="PANTHER" id="PTHR43495:SF1">
    <property type="entry name" value="L-ASPARAGINE PERMEASE"/>
    <property type="match status" value="1"/>
</dbReference>
<name>A0ABP5L3V7_9MICC</name>
<dbReference type="PIRSF" id="PIRSF006060">
    <property type="entry name" value="AA_transporter"/>
    <property type="match status" value="1"/>
</dbReference>
<keyword evidence="5 9" id="KW-0812">Transmembrane</keyword>
<evidence type="ECO:0000256" key="4">
    <source>
        <dbReference type="ARBA" id="ARBA00022475"/>
    </source>
</evidence>
<dbReference type="PROSITE" id="PS00218">
    <property type="entry name" value="AMINO_ACID_PERMEASE_1"/>
    <property type="match status" value="1"/>
</dbReference>
<evidence type="ECO:0000256" key="9">
    <source>
        <dbReference type="SAM" id="Phobius"/>
    </source>
</evidence>
<dbReference type="RefSeq" id="WP_116766229.1">
    <property type="nucleotide sequence ID" value="NZ_BAAAQB010000037.1"/>
</dbReference>
<feature type="transmembrane region" description="Helical" evidence="9">
    <location>
        <begin position="362"/>
        <end position="385"/>
    </location>
</feature>
<keyword evidence="12" id="KW-1185">Reference proteome</keyword>
<sequence>MPNNPNDEVGLYEADGGHAHASDALIHAEDSGYHKSLKPRQIQMIAIGGAIGTGLFLGAGGRLNAAGPSLVIAYAVCGFFAFLILRALGELVLHRPSSGSFVSYAREFYGEKAAFISGWFYWINWATTTIVDITAAALYMNFFGKYVPWMGTVPQWAWALIALIVVLCLNLASVKVFGELEFWFALIKVAALVAFLLIGSYFVMFGTPLEGQEVGFSLITDNGGIFPNGLLPMIILMQGVLFAYASIELIGTAAGETENPEKIMPKAINSVVFRIAVFYVGSVILLALLLPYTSYQKGVSPFVTFFGSIGIQGVDVIMNLVVLTAALSSLNAGLYSTGRILRSMSVAGSAPKFAQRMNKAGVPYGGIAITAGVSLLGVPLNYLVPGQAFEIVLNVASVGIVVTWATIVLCQIQLKRWADKGWLERPSFRMFGAPYTGYLSLVFLLGVLVMVFIDSPLTLLVTLVACALMVGGWYACRKQIHDIAETRDGFTGAAPVLANRTPIH</sequence>
<evidence type="ECO:0000256" key="3">
    <source>
        <dbReference type="ARBA" id="ARBA00022448"/>
    </source>
</evidence>
<gene>
    <name evidence="11" type="ORF">GCM10009825_27700</name>
</gene>
<dbReference type="Pfam" id="PF00324">
    <property type="entry name" value="AA_permease"/>
    <property type="match status" value="1"/>
</dbReference>
<keyword evidence="8 9" id="KW-0472">Membrane</keyword>
<evidence type="ECO:0000256" key="7">
    <source>
        <dbReference type="ARBA" id="ARBA00022989"/>
    </source>
</evidence>